<evidence type="ECO:0000313" key="1">
    <source>
        <dbReference type="EMBL" id="CEG43014.1"/>
    </source>
</evidence>
<name>A0A0P1AQ59_PLAHL</name>
<dbReference type="AlphaFoldDB" id="A0A0P1AQ59"/>
<protein>
    <submittedName>
        <fullName evidence="1">Uncharacterized protein</fullName>
    </submittedName>
</protein>
<accession>A0A0P1AQ59</accession>
<proteinExistence type="predicted"/>
<keyword evidence="2" id="KW-1185">Reference proteome</keyword>
<dbReference type="Proteomes" id="UP000054928">
    <property type="component" value="Unassembled WGS sequence"/>
</dbReference>
<organism evidence="1 2">
    <name type="scientific">Plasmopara halstedii</name>
    <name type="common">Downy mildew of sunflower</name>
    <dbReference type="NCBI Taxonomy" id="4781"/>
    <lineage>
        <taxon>Eukaryota</taxon>
        <taxon>Sar</taxon>
        <taxon>Stramenopiles</taxon>
        <taxon>Oomycota</taxon>
        <taxon>Peronosporomycetes</taxon>
        <taxon>Peronosporales</taxon>
        <taxon>Peronosporaceae</taxon>
        <taxon>Plasmopara</taxon>
    </lineage>
</organism>
<dbReference type="EMBL" id="CCYD01000653">
    <property type="protein sequence ID" value="CEG43014.1"/>
    <property type="molecule type" value="Genomic_DNA"/>
</dbReference>
<dbReference type="GeneID" id="36408294"/>
<sequence length="54" mass="6446">MDIHCSNINRHWQNKLCYFRNCTEKPNICTVYPDAVRILLDKAKEKEEGHVWKG</sequence>
<reference evidence="2" key="1">
    <citation type="submission" date="2014-09" db="EMBL/GenBank/DDBJ databases">
        <authorList>
            <person name="Sharma Rahul"/>
            <person name="Thines Marco"/>
        </authorList>
    </citation>
    <scope>NUCLEOTIDE SEQUENCE [LARGE SCALE GENOMIC DNA]</scope>
</reference>
<dbReference type="RefSeq" id="XP_024579383.1">
    <property type="nucleotide sequence ID" value="XM_024728958.1"/>
</dbReference>
<evidence type="ECO:0000313" key="2">
    <source>
        <dbReference type="Proteomes" id="UP000054928"/>
    </source>
</evidence>